<dbReference type="PANTHER" id="PTHR42741:SF3">
    <property type="entry name" value="NITROREDUCTASE FAMILY PROTEIN"/>
    <property type="match status" value="1"/>
</dbReference>
<evidence type="ECO:0000259" key="1">
    <source>
        <dbReference type="Pfam" id="PF00881"/>
    </source>
</evidence>
<sequence length="539" mass="60137">MDPVDSITAYHQVSKHHFHRPAAGPGRMDWANQPDPFRRYQSAPILPLERVPPLDTPRFEATFLEGMIEPAAVDRHSISQFLFDSLALSAWKRLGSTTWPLRVNPSSGNLHPTEGYLLCGAVEGFCDNPMLAHYAPREHALELRAELPAALWRRLILKSPPQILFMGLTSIHWREAWKYGERAFRYCQHDVGHAIATISVAAAALGWRVRLLDGWSTDQLTALLGIAHPKATDAETADCLLAIEPQAGIVERRGPANLSDWPEPARWYGKPNRLSAESVQWPELAKAERACHKPLTSGRYPKEPPALPELPVGKAGFGIRPIVHRRRSAVDMDGRSAISRDAFYQILRKCLPGPRQVPFTALPWTPQVHLVFFVHRVQDLDPGLYLLLRDPSAESVLQAALKPGFAWERPSECPDGMKLYRLAIGDARELSQQLSCTQAIAGNGCFSVAMLSRFEPALRENGAWFYPRLFWECGMIGQQLYLEAYANDVAATGIGCYFDDPVHDTLGLEGLDWQVLYHFTVGAAVEDARLTTLPPYPGP</sequence>
<dbReference type="SUPFAM" id="SSF55469">
    <property type="entry name" value="FMN-dependent nitroreductase-like"/>
    <property type="match status" value="2"/>
</dbReference>
<dbReference type="RefSeq" id="WP_217632012.1">
    <property type="nucleotide sequence ID" value="NZ_FMWD01000011.1"/>
</dbReference>
<organism evidence="2 3">
    <name type="scientific">Thiohalomonas denitrificans</name>
    <dbReference type="NCBI Taxonomy" id="415747"/>
    <lineage>
        <taxon>Bacteria</taxon>
        <taxon>Pseudomonadati</taxon>
        <taxon>Pseudomonadota</taxon>
        <taxon>Gammaproteobacteria</taxon>
        <taxon>Thiohalomonadales</taxon>
        <taxon>Thiohalomonadaceae</taxon>
        <taxon>Thiohalomonas</taxon>
    </lineage>
</organism>
<dbReference type="InterPro" id="IPR000415">
    <property type="entry name" value="Nitroreductase-like"/>
</dbReference>
<evidence type="ECO:0000313" key="3">
    <source>
        <dbReference type="Proteomes" id="UP000199648"/>
    </source>
</evidence>
<dbReference type="AlphaFoldDB" id="A0A1G5QX27"/>
<dbReference type="STRING" id="415747.SAMN03097708_02965"/>
<protein>
    <submittedName>
        <fullName evidence="2">SagB-type dehydrogenase domain-containing protein</fullName>
    </submittedName>
</protein>
<dbReference type="GO" id="GO:0016491">
    <property type="term" value="F:oxidoreductase activity"/>
    <property type="evidence" value="ECO:0007669"/>
    <property type="project" value="InterPro"/>
</dbReference>
<reference evidence="2 3" key="1">
    <citation type="submission" date="2016-10" db="EMBL/GenBank/DDBJ databases">
        <authorList>
            <person name="de Groot N.N."/>
        </authorList>
    </citation>
    <scope>NUCLEOTIDE SEQUENCE [LARGE SCALE GENOMIC DNA]</scope>
    <source>
        <strain evidence="2 3">HLD2</strain>
    </source>
</reference>
<dbReference type="EMBL" id="FMWD01000011">
    <property type="protein sequence ID" value="SCZ66434.1"/>
    <property type="molecule type" value="Genomic_DNA"/>
</dbReference>
<dbReference type="Proteomes" id="UP000199648">
    <property type="component" value="Unassembled WGS sequence"/>
</dbReference>
<dbReference type="Gene3D" id="3.40.109.10">
    <property type="entry name" value="NADH Oxidase"/>
    <property type="match status" value="2"/>
</dbReference>
<dbReference type="CDD" id="cd02142">
    <property type="entry name" value="McbC_SagB-like_oxidoreductase"/>
    <property type="match status" value="2"/>
</dbReference>
<feature type="domain" description="Nitroreductase" evidence="1">
    <location>
        <begin position="74"/>
        <end position="227"/>
    </location>
</feature>
<keyword evidence="3" id="KW-1185">Reference proteome</keyword>
<dbReference type="InterPro" id="IPR029479">
    <property type="entry name" value="Nitroreductase"/>
</dbReference>
<dbReference type="Pfam" id="PF00881">
    <property type="entry name" value="Nitroreductase"/>
    <property type="match status" value="2"/>
</dbReference>
<proteinExistence type="predicted"/>
<name>A0A1G5QX27_9GAMM</name>
<evidence type="ECO:0000313" key="2">
    <source>
        <dbReference type="EMBL" id="SCZ66434.1"/>
    </source>
</evidence>
<feature type="domain" description="Nitroreductase" evidence="1">
    <location>
        <begin position="439"/>
        <end position="522"/>
    </location>
</feature>
<accession>A0A1G5QX27</accession>
<gene>
    <name evidence="2" type="ORF">SAMN03097708_02965</name>
</gene>
<dbReference type="PANTHER" id="PTHR42741">
    <property type="entry name" value="NITROREDUCTASE FAMILY PROTEIN"/>
    <property type="match status" value="1"/>
</dbReference>